<reference evidence="24" key="1">
    <citation type="submission" date="2021-02" db="EMBL/GenBank/DDBJ databases">
        <authorList>
            <person name="Dougan E. K."/>
            <person name="Rhodes N."/>
            <person name="Thang M."/>
            <person name="Chan C."/>
        </authorList>
    </citation>
    <scope>NUCLEOTIDE SEQUENCE</scope>
</reference>
<keyword evidence="9 21" id="KW-0812">Transmembrane</keyword>
<dbReference type="GO" id="GO:0015986">
    <property type="term" value="P:proton motive force-driven ATP synthesis"/>
    <property type="evidence" value="ECO:0007669"/>
    <property type="project" value="InterPro"/>
</dbReference>
<dbReference type="SMART" id="SM01179">
    <property type="entry name" value="DUF862"/>
    <property type="match status" value="2"/>
</dbReference>
<dbReference type="HAMAP" id="MF_01398">
    <property type="entry name" value="ATP_synth_b_bprime"/>
    <property type="match status" value="1"/>
</dbReference>
<dbReference type="GO" id="GO:0051539">
    <property type="term" value="F:4 iron, 4 sulfur cluster binding"/>
    <property type="evidence" value="ECO:0007669"/>
    <property type="project" value="UniProtKB-KW"/>
</dbReference>
<dbReference type="NCBIfam" id="NF038283">
    <property type="entry name" value="viperin_w_prok"/>
    <property type="match status" value="1"/>
</dbReference>
<feature type="domain" description="PPPDE" evidence="22">
    <location>
        <begin position="662"/>
        <end position="816"/>
    </location>
</feature>
<evidence type="ECO:0000256" key="6">
    <source>
        <dbReference type="ARBA" id="ARBA00022547"/>
    </source>
</evidence>
<keyword evidence="25" id="KW-1185">Reference proteome</keyword>
<comment type="similarity">
    <text evidence="3">Belongs to the DeSI family.</text>
</comment>
<dbReference type="InterPro" id="IPR011992">
    <property type="entry name" value="EF-hand-dom_pair"/>
</dbReference>
<dbReference type="Pfam" id="PF00430">
    <property type="entry name" value="ATP-synt_B"/>
    <property type="match status" value="1"/>
</dbReference>
<dbReference type="GO" id="GO:0051607">
    <property type="term" value="P:defense response to virus"/>
    <property type="evidence" value="ECO:0007669"/>
    <property type="project" value="UniProtKB-KW"/>
</dbReference>
<feature type="domain" description="Radical SAM core" evidence="23">
    <location>
        <begin position="250"/>
        <end position="462"/>
    </location>
</feature>
<evidence type="ECO:0000313" key="24">
    <source>
        <dbReference type="EMBL" id="CAE7242476.1"/>
    </source>
</evidence>
<dbReference type="SFLD" id="SFLDG01067">
    <property type="entry name" value="SPASM/twitch_domain_containing"/>
    <property type="match status" value="1"/>
</dbReference>
<feature type="coiled-coil region" evidence="20">
    <location>
        <begin position="903"/>
        <end position="930"/>
    </location>
</feature>
<keyword evidence="7" id="KW-0645">Protease</keyword>
<evidence type="ECO:0000256" key="19">
    <source>
        <dbReference type="ARBA" id="ARBA00025198"/>
    </source>
</evidence>
<dbReference type="SFLD" id="SFLDG01088">
    <property type="entry name" value="antiviral_proteins"/>
    <property type="match status" value="1"/>
</dbReference>
<keyword evidence="20" id="KW-0175">Coiled coil</keyword>
<dbReference type="GO" id="GO:0045259">
    <property type="term" value="C:proton-transporting ATP synthase complex"/>
    <property type="evidence" value="ECO:0007669"/>
    <property type="project" value="UniProtKB-KW"/>
</dbReference>
<evidence type="ECO:0000256" key="8">
    <source>
        <dbReference type="ARBA" id="ARBA00022691"/>
    </source>
</evidence>
<accession>A0A812LDC5</accession>
<keyword evidence="8" id="KW-0949">S-adenosyl-L-methionine</keyword>
<keyword evidence="6" id="KW-0138">CF(0)</keyword>
<evidence type="ECO:0000256" key="15">
    <source>
        <dbReference type="ARBA" id="ARBA00023014"/>
    </source>
</evidence>
<evidence type="ECO:0000256" key="16">
    <source>
        <dbReference type="ARBA" id="ARBA00023065"/>
    </source>
</evidence>
<keyword evidence="14" id="KW-0408">Iron</keyword>
<keyword evidence="17" id="KW-0051">Antiviral defense</keyword>
<dbReference type="InterPro" id="IPR002146">
    <property type="entry name" value="ATP_synth_b/b'su_bac/chlpt"/>
</dbReference>
<evidence type="ECO:0000256" key="21">
    <source>
        <dbReference type="SAM" id="Phobius"/>
    </source>
</evidence>
<dbReference type="InterPro" id="IPR051196">
    <property type="entry name" value="RSAD2/Viperin_antiviral"/>
</dbReference>
<evidence type="ECO:0000256" key="14">
    <source>
        <dbReference type="ARBA" id="ARBA00023004"/>
    </source>
</evidence>
<evidence type="ECO:0000256" key="2">
    <source>
        <dbReference type="ARBA" id="ARBA00004167"/>
    </source>
</evidence>
<dbReference type="Proteomes" id="UP000601435">
    <property type="component" value="Unassembled WGS sequence"/>
</dbReference>
<keyword evidence="18 21" id="KW-0472">Membrane</keyword>
<comment type="subcellular location">
    <subcellularLocation>
        <location evidence="2">Membrane</location>
        <topology evidence="2">Single-pass membrane protein</topology>
    </subcellularLocation>
</comment>
<dbReference type="Pfam" id="PF04055">
    <property type="entry name" value="Radical_SAM"/>
    <property type="match status" value="1"/>
</dbReference>
<dbReference type="InterPro" id="IPR042266">
    <property type="entry name" value="PPPDE_sf"/>
</dbReference>
<dbReference type="InterPro" id="IPR027417">
    <property type="entry name" value="P-loop_NTPase"/>
</dbReference>
<evidence type="ECO:0000256" key="3">
    <source>
        <dbReference type="ARBA" id="ARBA00008140"/>
    </source>
</evidence>
<evidence type="ECO:0000256" key="4">
    <source>
        <dbReference type="ARBA" id="ARBA00022448"/>
    </source>
</evidence>
<keyword evidence="12" id="KW-0378">Hydrolase</keyword>
<keyword evidence="4" id="KW-0813">Transport</keyword>
<evidence type="ECO:0000256" key="1">
    <source>
        <dbReference type="ARBA" id="ARBA00001966"/>
    </source>
</evidence>
<gene>
    <name evidence="24" type="primary">rsad2</name>
    <name evidence="24" type="ORF">SNEC2469_LOCUS4504</name>
</gene>
<dbReference type="Gene3D" id="3.90.1720.30">
    <property type="entry name" value="PPPDE domains"/>
    <property type="match status" value="2"/>
</dbReference>
<keyword evidence="13 21" id="KW-1133">Transmembrane helix</keyword>
<evidence type="ECO:0000256" key="5">
    <source>
        <dbReference type="ARBA" id="ARBA00022485"/>
    </source>
</evidence>
<keyword evidence="15" id="KW-0411">Iron-sulfur</keyword>
<dbReference type="CDD" id="cd06503">
    <property type="entry name" value="ATP-synt_Fo_b"/>
    <property type="match status" value="1"/>
</dbReference>
<dbReference type="OrthoDB" id="549750at2759"/>
<evidence type="ECO:0000259" key="22">
    <source>
        <dbReference type="PROSITE" id="PS51858"/>
    </source>
</evidence>
<keyword evidence="11" id="KW-0375">Hydrogen ion transport</keyword>
<evidence type="ECO:0000256" key="10">
    <source>
        <dbReference type="ARBA" id="ARBA00022723"/>
    </source>
</evidence>
<name>A0A812LDC5_9DINO</name>
<feature type="transmembrane region" description="Helical" evidence="21">
    <location>
        <begin position="2222"/>
        <end position="2239"/>
    </location>
</feature>
<sequence>MPQTTMFQSVEAACRVLERDPTGREAVGIWRSIEVQTLEGTPLSDEPIVILEGADGVGKSTLAENLQRSMNASVVKTPPKPLGHFRQYFDSADAELRRAFYILGNYVCAAGLRWLSPTQPIIVDRFWPSSAAYALACDLQSSACQHPEIAEMPKDLVDLLSFGSRPIVFLVLDLPEKVRASRVRGRPGIITQEEESLERDEALRGSLARAYAALRLPEGQVMSFLDASGGPGDVLQRALTIIRSKMEEFRASPVPLSVNWHYTRQCNYTCKFCFHTAKTSFFLPQTKQGMDEAKQCLRRLQWAGMQKLNFSGGEPFLHEKDLALESVSIVSNGSKITGDWIRKHGSYVDILAISCDSFLEEINLKIGRGKGSHLQQLQQIRQWCEEADIKFKVNTVVNKMNINEDMRDMIRRLNPIRWKVFQCLLLEGENAGEEALRNARRLTVSSEEFQCFLDRHSQIDCLVPEDNEKMKDSYLILDEFMRFLNCTGGAKTPTASLRDVPVISALKGAGFDSKMFLTRGGVYDWTRQRADGCAGEGADLEDLAGSRTTPQRTPLRTGIPINSPRPWGQVHVLTAAAFLAAGVMIAVGSWFGWFESSGGDEEVQKTAQLGNRRRMCRDQGDPCARTMRALKASHDKLPLGLQIVPLESSGLQPRAESQRPSSESEVRVYDLGNTFLTRWPNAVAKGYGAFHSGVEVYGMEWSFGMTADNWSTGVAANLPGHHPDHCFRETLSMGCTSLSKGQVTEIIREMTLEWKGRTYDVLSRNCHHFSDELCRRLGVAPLPDWVNKLAGTTASAAGMIEGVSQSTGKMASDVAWLFTSAAGGVYSLVAPTSAEETLHQRAGLDDFELVRRGSAPAELWRRERPCELKQCNSVGTWKLKLGGSRRSWIIYHELWLMSLELLADRARRFREELGRRLEGAQREVAGIAEAPLGGLGVAAAAVELIEASDPLLAGEKRLPRQLEPAEAHPTDPTGSETKVDYPEATVATKATEATAQRGPTHCSSGNLGCGASHGCSGSVQICIDSAQLAAGFAEMVRKRQHLALKVLLSEETFLVPCCAARDGVLVFSHMSWHPLRSLRSARLQLLAAHNSDCVQTMKEPFASHLVVLATAELPQQVSLALSSEEIKAPPMDGALEPSGVHLKVWLEDLRLQLASLNGVFVVLKLGPEQEMVAHLSQHDQRAEGGELVGRLGFMAVAEHTAWSFDRARKILMAGPHPEKLFFQVWSGQELLGLAGLEVPPLPEDAMHELAERGRPCVDLLAVELPVQATSNGETIGSLRTKILAEFASQRLQLGSDTSLRITLRNLCRSPLTGLDGRTLVFEIAPGPRHEAAPKDVLAELGRRGWGPRAAAARAERAELMGNLQQRLFEVVHASGVEVSKAFTVLDTNRRDGLVEITDMVALLIHLGLPLPEDLLHMAEHLSKDEGCQVDLLEFCRHFEAWQSARPPRASAPAPAPPPSAWEALLLPQGARAERCLLLPTYFLYALLDPEATGADAAAATYGFCDQHGIGALTYRDFRRYVDRVDQLRAQRLPPEACLPIYVFREDIRATLELADTTATGSSGPTEPVNRLAAVAASLQRRGRELDHEELLSDLRLSPQLAAHMLEWQESIAAAVWASRGKSAPPSLTYRGFLSLLRRAHALVQSHLDGLLRSCLVAGVDLQVLSFALLRPNQALSAEELAGSLAAAGVELASVAVEPRGRPAGTEDPFLTEVLSSAPPRSVSGGVQRVYRERVLVRVYDLGQTVWTRFHNQLTKNYGAFHTGVEEHAEAENHSLIVSQQRCCVNQRLLEALGSRAATVLEKASLFHDAALVGIQKPLEGQSLASIFWWPGTALCSGRLAAETTSATFVTCADTCGPVETANIGWAAGTLRHFGFAVPEVLGRAAEQLSMSFAAQELASVARTLAVFDVSRKPPLAAPCNAGCEAVPCMDVRCLAGISWAFVVLVVNGACTVRRICKHSEQLLECSPEQFSAQSLASMARFLTSLDEGQSPLMDQAVRLSCSVASSFRDTEAAMLSWSLCHSGRLELCWRLIDAYSESPRECSDDRDRAALAVAAIGPLLATHGLEGDAEGFARSLKALVSLGELPGLVDLSLNVAGMALAELGRVDAAVESLQRRGIRVYGKEWSFGMCIDRYAPGITCNEPGKNLDHAFRETLSMGYTRFSPTEVRKILEEMEREWKGRDYHVLTKNCHHFSDAWKCMQSSRAAVSRHFEVTKAKSRSSILALATLATGLLAFLWSMDLGFVVPRSTSTNQAPPSSALVAGSAALLAAAPMPAYAGGMFDFGLTLPFVAVSFLTLMAVLNALFYAPVSEEVEERNAKLLQTLSEATDMLAEADEMQVQYTAAIKEAREKAAQELADARAKTEALIETQLTAAAEAREKKAAEVKVKLNAEMASKIQAAESEIVKRKDGFVKATLSGVGL</sequence>
<dbReference type="GO" id="GO:0046872">
    <property type="term" value="F:metal ion binding"/>
    <property type="evidence" value="ECO:0007669"/>
    <property type="project" value="UniProtKB-KW"/>
</dbReference>
<dbReference type="SUPFAM" id="SSF47473">
    <property type="entry name" value="EF-hand"/>
    <property type="match status" value="1"/>
</dbReference>
<dbReference type="Gene3D" id="3.40.50.300">
    <property type="entry name" value="P-loop containing nucleotide triphosphate hydrolases"/>
    <property type="match status" value="1"/>
</dbReference>
<evidence type="ECO:0000256" key="11">
    <source>
        <dbReference type="ARBA" id="ARBA00022781"/>
    </source>
</evidence>
<evidence type="ECO:0000256" key="13">
    <source>
        <dbReference type="ARBA" id="ARBA00022989"/>
    </source>
</evidence>
<dbReference type="GO" id="GO:0006508">
    <property type="term" value="P:proteolysis"/>
    <property type="evidence" value="ECO:0007669"/>
    <property type="project" value="UniProtKB-KW"/>
</dbReference>
<proteinExistence type="inferred from homology"/>
<dbReference type="SUPFAM" id="SSF52540">
    <property type="entry name" value="P-loop containing nucleoside triphosphate hydrolases"/>
    <property type="match status" value="1"/>
</dbReference>
<dbReference type="InterPro" id="IPR013785">
    <property type="entry name" value="Aldolase_TIM"/>
</dbReference>
<dbReference type="SUPFAM" id="SSF102114">
    <property type="entry name" value="Radical SAM enzymes"/>
    <property type="match status" value="1"/>
</dbReference>
<comment type="cofactor">
    <cofactor evidence="1">
        <name>[4Fe-4S] cluster</name>
        <dbReference type="ChEBI" id="CHEBI:49883"/>
    </cofactor>
</comment>
<evidence type="ECO:0000256" key="18">
    <source>
        <dbReference type="ARBA" id="ARBA00023136"/>
    </source>
</evidence>
<dbReference type="InterPro" id="IPR058240">
    <property type="entry name" value="rSAM_sf"/>
</dbReference>
<comment type="function">
    <text evidence="19">F(1)F(0) ATP synthase produces ATP from ADP in the presence of a proton or sodium gradient. F-type ATPases consist of two structural domains, F(1) containing the extramembraneous catalytic core and F(0) containing the membrane proton channel, linked together by a central stalk and a peripheral stalk. During catalysis, ATP synthesis in the catalytic domain of F(1) is coupled via a rotary mechanism of the central stalk subunits to proton translocation.</text>
</comment>
<feature type="transmembrane region" description="Helical" evidence="21">
    <location>
        <begin position="2259"/>
        <end position="2278"/>
    </location>
</feature>
<evidence type="ECO:0000256" key="7">
    <source>
        <dbReference type="ARBA" id="ARBA00022670"/>
    </source>
</evidence>
<evidence type="ECO:0000256" key="17">
    <source>
        <dbReference type="ARBA" id="ARBA00023118"/>
    </source>
</evidence>
<evidence type="ECO:0000313" key="25">
    <source>
        <dbReference type="Proteomes" id="UP000601435"/>
    </source>
</evidence>
<dbReference type="PROSITE" id="PS51918">
    <property type="entry name" value="RADICAL_SAM"/>
    <property type="match status" value="1"/>
</dbReference>
<comment type="caution">
    <text evidence="24">The sequence shown here is derived from an EMBL/GenBank/DDBJ whole genome shotgun (WGS) entry which is preliminary data.</text>
</comment>
<dbReference type="SFLD" id="SFLDS00029">
    <property type="entry name" value="Radical_SAM"/>
    <property type="match status" value="1"/>
</dbReference>
<dbReference type="PANTHER" id="PTHR21339:SF0">
    <property type="entry name" value="S-ADENOSYLMETHIONINE-DEPENDENT NUCLEOTIDE DEHYDRATASE RSAD2"/>
    <property type="match status" value="1"/>
</dbReference>
<organism evidence="24 25">
    <name type="scientific">Symbiodinium necroappetens</name>
    <dbReference type="NCBI Taxonomy" id="1628268"/>
    <lineage>
        <taxon>Eukaryota</taxon>
        <taxon>Sar</taxon>
        <taxon>Alveolata</taxon>
        <taxon>Dinophyceae</taxon>
        <taxon>Suessiales</taxon>
        <taxon>Symbiodiniaceae</taxon>
        <taxon>Symbiodinium</taxon>
    </lineage>
</organism>
<keyword evidence="10" id="KW-0479">Metal-binding</keyword>
<dbReference type="Pfam" id="PF05903">
    <property type="entry name" value="Peptidase_C97"/>
    <property type="match status" value="2"/>
</dbReference>
<dbReference type="GO" id="GO:0015078">
    <property type="term" value="F:proton transmembrane transporter activity"/>
    <property type="evidence" value="ECO:0007669"/>
    <property type="project" value="InterPro"/>
</dbReference>
<dbReference type="EMBL" id="CAJNJA010009030">
    <property type="protein sequence ID" value="CAE7242476.1"/>
    <property type="molecule type" value="Genomic_DNA"/>
</dbReference>
<dbReference type="InterPro" id="IPR008580">
    <property type="entry name" value="PPPDE_dom"/>
</dbReference>
<feature type="coiled-coil region" evidence="20">
    <location>
        <begin position="2310"/>
        <end position="2369"/>
    </location>
</feature>
<evidence type="ECO:0000259" key="23">
    <source>
        <dbReference type="PROSITE" id="PS51918"/>
    </source>
</evidence>
<dbReference type="CDD" id="cd01335">
    <property type="entry name" value="Radical_SAM"/>
    <property type="match status" value="1"/>
</dbReference>
<dbReference type="InterPro" id="IPR007197">
    <property type="entry name" value="rSAM"/>
</dbReference>
<keyword evidence="5" id="KW-0004">4Fe-4S</keyword>
<keyword evidence="16" id="KW-0406">Ion transport</keyword>
<dbReference type="PANTHER" id="PTHR21339">
    <property type="entry name" value="RADICAL S-ADENOSYL METHIONINE DOMAIN-CONTAINING PROTEIN 2"/>
    <property type="match status" value="1"/>
</dbReference>
<protein>
    <submittedName>
        <fullName evidence="24">Rsad2 protein</fullName>
    </submittedName>
</protein>
<feature type="domain" description="PPPDE" evidence="22">
    <location>
        <begin position="2089"/>
        <end position="2197"/>
    </location>
</feature>
<evidence type="ECO:0000256" key="9">
    <source>
        <dbReference type="ARBA" id="ARBA00022692"/>
    </source>
</evidence>
<feature type="transmembrane region" description="Helical" evidence="21">
    <location>
        <begin position="2285"/>
        <end position="2307"/>
    </location>
</feature>
<dbReference type="Gene3D" id="3.20.20.70">
    <property type="entry name" value="Aldolase class I"/>
    <property type="match status" value="1"/>
</dbReference>
<dbReference type="PROSITE" id="PS51858">
    <property type="entry name" value="PPPDE"/>
    <property type="match status" value="2"/>
</dbReference>
<evidence type="ECO:0000256" key="20">
    <source>
        <dbReference type="SAM" id="Coils"/>
    </source>
</evidence>
<evidence type="ECO:0000256" key="12">
    <source>
        <dbReference type="ARBA" id="ARBA00022801"/>
    </source>
</evidence>
<dbReference type="GO" id="GO:0008233">
    <property type="term" value="F:peptidase activity"/>
    <property type="evidence" value="ECO:0007669"/>
    <property type="project" value="UniProtKB-KW"/>
</dbReference>
<dbReference type="SFLD" id="SFLDF00318">
    <property type="entry name" value="Viperin"/>
    <property type="match status" value="1"/>
</dbReference>